<protein>
    <submittedName>
        <fullName evidence="2">Uncharacterized protein</fullName>
    </submittedName>
</protein>
<accession>A0AAV5QM29</accession>
<feature type="compositionally biased region" description="Basic and acidic residues" evidence="1">
    <location>
        <begin position="107"/>
        <end position="122"/>
    </location>
</feature>
<keyword evidence="3" id="KW-1185">Reference proteome</keyword>
<dbReference type="RefSeq" id="XP_064852689.1">
    <property type="nucleotide sequence ID" value="XM_064996617.1"/>
</dbReference>
<feature type="compositionally biased region" description="Basic and acidic residues" evidence="1">
    <location>
        <begin position="85"/>
        <end position="94"/>
    </location>
</feature>
<evidence type="ECO:0000313" key="2">
    <source>
        <dbReference type="EMBL" id="GMM35689.1"/>
    </source>
</evidence>
<dbReference type="Proteomes" id="UP001360560">
    <property type="component" value="Unassembled WGS sequence"/>
</dbReference>
<feature type="region of interest" description="Disordered" evidence="1">
    <location>
        <begin position="61"/>
        <end position="125"/>
    </location>
</feature>
<evidence type="ECO:0000313" key="3">
    <source>
        <dbReference type="Proteomes" id="UP001360560"/>
    </source>
</evidence>
<dbReference type="GeneID" id="90073668"/>
<sequence>MRYSYSYINSNHGERIKLVSSLGHTAPSFDIDIRIENLRQSVERLNKSIFSIEGDKKLDDIRTKTRTMNSKLKKDRCNPQRQKNNTKENGDPQRQKNNAKENGPSLKQEKSSRRMGDNKPTKQEINPFFKIPGYLEMHEGNKMNIEVVNMKLKEEGYITTECIVEHMVTETIGDNPNNPLLLPEILGNPLDSPSIIGDVDQLVYSDTKDPIRVVRWLTKLRAICRSYRFGNLLLRSNMTDVERLIKDTKTLCAFTSFQRKIIDATGSLSVFKFSSSINELITTVMQGSCLREGHGGGFMVDTILNYKVTSRMSWENRRLKLEELGQLMEVLRWGEVKIKFGLLRTLLAKEKVGGEIFSLTISAEKIDPNTAKYIDYPSFTRTYSRLWDERDERDEEE</sequence>
<evidence type="ECO:0000256" key="1">
    <source>
        <dbReference type="SAM" id="MobiDB-lite"/>
    </source>
</evidence>
<name>A0AAV5QM29_9ASCO</name>
<comment type="caution">
    <text evidence="2">The sequence shown here is derived from an EMBL/GenBank/DDBJ whole genome shotgun (WGS) entry which is preliminary data.</text>
</comment>
<dbReference type="EMBL" id="BTFZ01000010">
    <property type="protein sequence ID" value="GMM35689.1"/>
    <property type="molecule type" value="Genomic_DNA"/>
</dbReference>
<organism evidence="2 3">
    <name type="scientific">Saccharomycopsis crataegensis</name>
    <dbReference type="NCBI Taxonomy" id="43959"/>
    <lineage>
        <taxon>Eukaryota</taxon>
        <taxon>Fungi</taxon>
        <taxon>Dikarya</taxon>
        <taxon>Ascomycota</taxon>
        <taxon>Saccharomycotina</taxon>
        <taxon>Saccharomycetes</taxon>
        <taxon>Saccharomycopsidaceae</taxon>
        <taxon>Saccharomycopsis</taxon>
    </lineage>
</organism>
<dbReference type="AlphaFoldDB" id="A0AAV5QM29"/>
<reference evidence="2 3" key="1">
    <citation type="journal article" date="2023" name="Elife">
        <title>Identification of key yeast species and microbe-microbe interactions impacting larval growth of Drosophila in the wild.</title>
        <authorList>
            <person name="Mure A."/>
            <person name="Sugiura Y."/>
            <person name="Maeda R."/>
            <person name="Honda K."/>
            <person name="Sakurai N."/>
            <person name="Takahashi Y."/>
            <person name="Watada M."/>
            <person name="Katoh T."/>
            <person name="Gotoh A."/>
            <person name="Gotoh Y."/>
            <person name="Taniguchi I."/>
            <person name="Nakamura K."/>
            <person name="Hayashi T."/>
            <person name="Katayama T."/>
            <person name="Uemura T."/>
            <person name="Hattori Y."/>
        </authorList>
    </citation>
    <scope>NUCLEOTIDE SEQUENCE [LARGE SCALE GENOMIC DNA]</scope>
    <source>
        <strain evidence="2 3">SC-9</strain>
    </source>
</reference>
<proteinExistence type="predicted"/>
<gene>
    <name evidence="2" type="ORF">DASC09_030140</name>
</gene>